<name>V5GQ34_ANOGL</name>
<keyword evidence="5 6" id="KW-0472">Membrane</keyword>
<organism evidence="9">
    <name type="scientific">Anoplophora glabripennis</name>
    <name type="common">Asian longhorn beetle</name>
    <name type="synonym">Anoplophora nobilis</name>
    <dbReference type="NCBI Taxonomy" id="217634"/>
    <lineage>
        <taxon>Eukaryota</taxon>
        <taxon>Metazoa</taxon>
        <taxon>Ecdysozoa</taxon>
        <taxon>Arthropoda</taxon>
        <taxon>Hexapoda</taxon>
        <taxon>Insecta</taxon>
        <taxon>Pterygota</taxon>
        <taxon>Neoptera</taxon>
        <taxon>Endopterygota</taxon>
        <taxon>Coleoptera</taxon>
        <taxon>Polyphaga</taxon>
        <taxon>Cucujiformia</taxon>
        <taxon>Chrysomeloidea</taxon>
        <taxon>Cerambycidae</taxon>
        <taxon>Lamiinae</taxon>
        <taxon>Lamiini</taxon>
        <taxon>Anoplophora</taxon>
    </lineage>
</organism>
<dbReference type="PANTHER" id="PTHR45799:SF2">
    <property type="entry name" value="RETICULON-LIKE PROTEIN"/>
    <property type="match status" value="1"/>
</dbReference>
<evidence type="ECO:0000259" key="8">
    <source>
        <dbReference type="PROSITE" id="PS50845"/>
    </source>
</evidence>
<feature type="region of interest" description="Disordered" evidence="7">
    <location>
        <begin position="144"/>
        <end position="346"/>
    </location>
</feature>
<dbReference type="InterPro" id="IPR003388">
    <property type="entry name" value="Reticulon"/>
</dbReference>
<accession>V5GQ34</accession>
<reference evidence="9" key="1">
    <citation type="submission" date="2013-07" db="EMBL/GenBank/DDBJ databases">
        <title>Midgut Transcriptome Profiling of Anoplphora glabripennis, a Lignocellulose Degrading, Wood-Boring Cerambycid.</title>
        <authorList>
            <person name="Scully E.D."/>
            <person name="Hoover K."/>
            <person name="Carlson J.E."/>
            <person name="Tien M."/>
            <person name="Geib S.M."/>
        </authorList>
    </citation>
    <scope>NUCLEOTIDE SEQUENCE</scope>
</reference>
<keyword evidence="3 6" id="KW-0256">Endoplasmic reticulum</keyword>
<protein>
    <recommendedName>
        <fullName evidence="6">Reticulon-like protein</fullName>
    </recommendedName>
</protein>
<evidence type="ECO:0000256" key="7">
    <source>
        <dbReference type="SAM" id="MobiDB-lite"/>
    </source>
</evidence>
<evidence type="ECO:0000256" key="6">
    <source>
        <dbReference type="RuleBase" id="RU363132"/>
    </source>
</evidence>
<keyword evidence="4 6" id="KW-1133">Transmembrane helix</keyword>
<dbReference type="InterPro" id="IPR046964">
    <property type="entry name" value="RTN1-4"/>
</dbReference>
<dbReference type="PANTHER" id="PTHR45799">
    <property type="entry name" value="RETICULON-LIKE PROTEIN"/>
    <property type="match status" value="1"/>
</dbReference>
<keyword evidence="2 6" id="KW-0812">Transmembrane</keyword>
<feature type="compositionally biased region" description="Basic and acidic residues" evidence="7">
    <location>
        <begin position="243"/>
        <end position="262"/>
    </location>
</feature>
<dbReference type="PROSITE" id="PS50845">
    <property type="entry name" value="RETICULON"/>
    <property type="match status" value="1"/>
</dbReference>
<evidence type="ECO:0000256" key="3">
    <source>
        <dbReference type="ARBA" id="ARBA00022824"/>
    </source>
</evidence>
<dbReference type="GO" id="GO:0005789">
    <property type="term" value="C:endoplasmic reticulum membrane"/>
    <property type="evidence" value="ECO:0007669"/>
    <property type="project" value="UniProtKB-SubCell"/>
</dbReference>
<dbReference type="Pfam" id="PF02453">
    <property type="entry name" value="Reticulon"/>
    <property type="match status" value="1"/>
</dbReference>
<dbReference type="Pfam" id="PF02389">
    <property type="entry name" value="Cornifin"/>
    <property type="match status" value="1"/>
</dbReference>
<feature type="compositionally biased region" description="Basic and acidic residues" evidence="7">
    <location>
        <begin position="161"/>
        <end position="188"/>
    </location>
</feature>
<dbReference type="Gene3D" id="1.20.5.2480">
    <property type="match status" value="1"/>
</dbReference>
<evidence type="ECO:0000313" key="9">
    <source>
        <dbReference type="EMBL" id="JAB63722.1"/>
    </source>
</evidence>
<evidence type="ECO:0000256" key="5">
    <source>
        <dbReference type="ARBA" id="ARBA00023136"/>
    </source>
</evidence>
<evidence type="ECO:0000256" key="4">
    <source>
        <dbReference type="ARBA" id="ARBA00022989"/>
    </source>
</evidence>
<evidence type="ECO:0000256" key="1">
    <source>
        <dbReference type="ARBA" id="ARBA00004477"/>
    </source>
</evidence>
<gene>
    <name evidence="9" type="primary">RTN1</name>
</gene>
<dbReference type="AlphaFoldDB" id="V5GQ34"/>
<proteinExistence type="predicted"/>
<dbReference type="GO" id="GO:0030424">
    <property type="term" value="C:axon"/>
    <property type="evidence" value="ECO:0007669"/>
    <property type="project" value="TreeGrafter"/>
</dbReference>
<feature type="compositionally biased region" description="Basic and acidic residues" evidence="7">
    <location>
        <begin position="270"/>
        <end position="346"/>
    </location>
</feature>
<feature type="compositionally biased region" description="Basic and acidic residues" evidence="7">
    <location>
        <begin position="198"/>
        <end position="219"/>
    </location>
</feature>
<feature type="transmembrane region" description="Helical" evidence="6">
    <location>
        <begin position="392"/>
        <end position="417"/>
    </location>
</feature>
<feature type="domain" description="Reticulon" evidence="8">
    <location>
        <begin position="377"/>
        <end position="568"/>
    </location>
</feature>
<comment type="subcellular location">
    <subcellularLocation>
        <location evidence="1 6">Endoplasmic reticulum membrane</location>
        <topology evidence="1 6">Multi-pass membrane protein</topology>
    </subcellularLocation>
</comment>
<evidence type="ECO:0000256" key="2">
    <source>
        <dbReference type="ARBA" id="ARBA00022692"/>
    </source>
</evidence>
<feature type="transmembrane region" description="Helical" evidence="6">
    <location>
        <begin position="495"/>
        <end position="523"/>
    </location>
</feature>
<feature type="region of interest" description="Disordered" evidence="7">
    <location>
        <begin position="1"/>
        <end position="20"/>
    </location>
</feature>
<sequence>MEGLKDTAVNKTSELKREVDSLDDFEHLGHDSSPLNEGKEITGDLLGLKSEVSATARDINDEIDKRVETVGTLVTDSFDPLKSDLLDQPLIPQKMDSNLLQMGDNFPDRREADAKLDKFLEEYKPTVQGLDKYGLHNIQSFMDSERGFAQEQPKTQSGSDLLDRYSDSEPDDDFKPSKYDNIPKKEELPESFGSTENFKAETFKDVDEIQPEIPKKDYPADPPKIYETVREKTSEPIVQKVPEPVKEKTPEPAKAKTPEPAKGKTTPEPVFKEITPEPVIKKAPEPAIKKAPEPVKEKIPEPVKEKTPEPVKEKTPEPPKERTPEPVEEKSPEPLKKLPETKIEEKKSKIAPADAEAIFCKMGLDTWFNPERLNPKVESLIYWRNPKKSGPVFGGVLVVLLALSYFSLISVVAYLSLIGLTGTIAFRIYRNIVQAVQKTGDGHPFKDILEMDISLSQDKVREISEVAVAHINAAVVELRRLFLVEDLVDSIKFGVLLWTLTYLGAWFNGMSLIIIAWVALFTLPKVYETNKKQIDANLELVRTKLAEISSKVKAAIPIGKKAEEKKEQ</sequence>
<dbReference type="EMBL" id="GALX01004744">
    <property type="protein sequence ID" value="JAB63722.1"/>
    <property type="molecule type" value="Transcribed_RNA"/>
</dbReference>